<dbReference type="eggNOG" id="COG0489">
    <property type="taxonomic scope" value="Bacteria"/>
</dbReference>
<name>B1I5B2_DESAP</name>
<evidence type="ECO:0000256" key="3">
    <source>
        <dbReference type="ARBA" id="ARBA00022679"/>
    </source>
</evidence>
<comment type="similarity">
    <text evidence="1">Belongs to the CpsD/CapB family.</text>
</comment>
<dbReference type="CDD" id="cd05387">
    <property type="entry name" value="BY-kinase"/>
    <property type="match status" value="1"/>
</dbReference>
<feature type="domain" description="AAA" evidence="9">
    <location>
        <begin position="45"/>
        <end position="184"/>
    </location>
</feature>
<dbReference type="Proteomes" id="UP000008544">
    <property type="component" value="Chromosome"/>
</dbReference>
<dbReference type="OrthoDB" id="9794577at2"/>
<dbReference type="GO" id="GO:0042802">
    <property type="term" value="F:identical protein binding"/>
    <property type="evidence" value="ECO:0007669"/>
    <property type="project" value="UniProtKB-ARBA"/>
</dbReference>
<dbReference type="Pfam" id="PF13614">
    <property type="entry name" value="AAA_31"/>
    <property type="match status" value="1"/>
</dbReference>
<evidence type="ECO:0000256" key="7">
    <source>
        <dbReference type="ARBA" id="ARBA00023137"/>
    </source>
</evidence>
<dbReference type="InterPro" id="IPR050445">
    <property type="entry name" value="Bact_polysacc_biosynth/exp"/>
</dbReference>
<evidence type="ECO:0000256" key="5">
    <source>
        <dbReference type="ARBA" id="ARBA00022777"/>
    </source>
</evidence>
<dbReference type="Gene3D" id="3.40.50.300">
    <property type="entry name" value="P-loop containing nucleotide triphosphate hydrolases"/>
    <property type="match status" value="1"/>
</dbReference>
<dbReference type="PANTHER" id="PTHR32309">
    <property type="entry name" value="TYROSINE-PROTEIN KINASE"/>
    <property type="match status" value="1"/>
</dbReference>
<keyword evidence="4" id="KW-0547">Nucleotide-binding</keyword>
<keyword evidence="11" id="KW-1185">Reference proteome</keyword>
<proteinExistence type="inferred from homology"/>
<keyword evidence="6" id="KW-0067">ATP-binding</keyword>
<evidence type="ECO:0000313" key="11">
    <source>
        <dbReference type="Proteomes" id="UP000008544"/>
    </source>
</evidence>
<keyword evidence="7" id="KW-0829">Tyrosine-protein kinase</keyword>
<evidence type="ECO:0000256" key="6">
    <source>
        <dbReference type="ARBA" id="ARBA00022840"/>
    </source>
</evidence>
<dbReference type="InterPro" id="IPR027417">
    <property type="entry name" value="P-loop_NTPase"/>
</dbReference>
<dbReference type="STRING" id="477974.Daud_1662"/>
<dbReference type="GO" id="GO:0004715">
    <property type="term" value="F:non-membrane spanning protein tyrosine kinase activity"/>
    <property type="evidence" value="ECO:0007669"/>
    <property type="project" value="UniProtKB-EC"/>
</dbReference>
<dbReference type="InterPro" id="IPR005702">
    <property type="entry name" value="Wzc-like_C"/>
</dbReference>
<evidence type="ECO:0000256" key="8">
    <source>
        <dbReference type="ARBA" id="ARBA00051245"/>
    </source>
</evidence>
<dbReference type="KEGG" id="dau:Daud_1662"/>
<dbReference type="FunFam" id="3.40.50.300:FF:000527">
    <property type="entry name" value="Tyrosine-protein kinase etk"/>
    <property type="match status" value="1"/>
</dbReference>
<dbReference type="InterPro" id="IPR025669">
    <property type="entry name" value="AAA_dom"/>
</dbReference>
<evidence type="ECO:0000259" key="9">
    <source>
        <dbReference type="Pfam" id="PF13614"/>
    </source>
</evidence>
<gene>
    <name evidence="10" type="ordered locus">Daud_1662</name>
</gene>
<dbReference type="AlphaFoldDB" id="B1I5B2"/>
<dbReference type="NCBIfam" id="TIGR01007">
    <property type="entry name" value="eps_fam"/>
    <property type="match status" value="1"/>
</dbReference>
<dbReference type="EMBL" id="CP000860">
    <property type="protein sequence ID" value="ACA60163.1"/>
    <property type="molecule type" value="Genomic_DNA"/>
</dbReference>
<sequence>MQMTGKNGAFVDLVAHKHPKSAAAEAYRTLRTNLGFAAPDRPARVILVSSAGPADGKTTTVSNLAVVLAQAGHSVCLVDSDLRKPRLHRLFGVENTAGLTNVLSQNAGLEEVVVNTEVDRLALLPSGPIPPNPAELLGSGRMQEVLDRLAERYDFVLADSPPVLAVTDTSLLAGQVDGVLLVIRAADTRVDLAQEAKAQLAKAGGRVLGVVLNKVRLSAKDYGYYYYYHHRPVKEDQIRL</sequence>
<protein>
    <recommendedName>
        <fullName evidence="2">non-specific protein-tyrosine kinase</fullName>
        <ecNumber evidence="2">2.7.10.2</ecNumber>
    </recommendedName>
</protein>
<evidence type="ECO:0000313" key="10">
    <source>
        <dbReference type="EMBL" id="ACA60163.1"/>
    </source>
</evidence>
<reference evidence="11" key="1">
    <citation type="submission" date="2007-10" db="EMBL/GenBank/DDBJ databases">
        <title>Complete sequence of chromosome of Desulforudis audaxviator MP104C.</title>
        <authorList>
            <person name="Copeland A."/>
            <person name="Lucas S."/>
            <person name="Lapidus A."/>
            <person name="Barry K."/>
            <person name="Glavina del Rio T."/>
            <person name="Dalin E."/>
            <person name="Tice H."/>
            <person name="Bruce D."/>
            <person name="Pitluck S."/>
            <person name="Lowry S.R."/>
            <person name="Larimer F."/>
            <person name="Land M.L."/>
            <person name="Hauser L."/>
            <person name="Kyrpides N."/>
            <person name="Ivanova N.N."/>
            <person name="Richardson P."/>
        </authorList>
    </citation>
    <scope>NUCLEOTIDE SEQUENCE [LARGE SCALE GENOMIC DNA]</scope>
    <source>
        <strain evidence="11">MP104C</strain>
    </source>
</reference>
<dbReference type="PANTHER" id="PTHR32309:SF13">
    <property type="entry name" value="FERRIC ENTEROBACTIN TRANSPORT PROTEIN FEPE"/>
    <property type="match status" value="1"/>
</dbReference>
<dbReference type="SUPFAM" id="SSF52540">
    <property type="entry name" value="P-loop containing nucleoside triphosphate hydrolases"/>
    <property type="match status" value="1"/>
</dbReference>
<dbReference type="GO" id="GO:0005524">
    <property type="term" value="F:ATP binding"/>
    <property type="evidence" value="ECO:0007669"/>
    <property type="project" value="UniProtKB-KW"/>
</dbReference>
<evidence type="ECO:0000256" key="4">
    <source>
        <dbReference type="ARBA" id="ARBA00022741"/>
    </source>
</evidence>
<evidence type="ECO:0000256" key="1">
    <source>
        <dbReference type="ARBA" id="ARBA00007316"/>
    </source>
</evidence>
<keyword evidence="5" id="KW-0418">Kinase</keyword>
<dbReference type="HOGENOM" id="CLU_052027_2_1_9"/>
<accession>B1I5B2</accession>
<dbReference type="EC" id="2.7.10.2" evidence="2"/>
<keyword evidence="3 10" id="KW-0808">Transferase</keyword>
<evidence type="ECO:0000256" key="2">
    <source>
        <dbReference type="ARBA" id="ARBA00011903"/>
    </source>
</evidence>
<organism evidence="10 11">
    <name type="scientific">Desulforudis audaxviator (strain MP104C)</name>
    <dbReference type="NCBI Taxonomy" id="477974"/>
    <lineage>
        <taxon>Bacteria</taxon>
        <taxon>Bacillati</taxon>
        <taxon>Bacillota</taxon>
        <taxon>Clostridia</taxon>
        <taxon>Thermoanaerobacterales</taxon>
        <taxon>Candidatus Desulforudaceae</taxon>
        <taxon>Candidatus Desulforudis</taxon>
    </lineage>
</organism>
<comment type="catalytic activity">
    <reaction evidence="8">
        <text>L-tyrosyl-[protein] + ATP = O-phospho-L-tyrosyl-[protein] + ADP + H(+)</text>
        <dbReference type="Rhea" id="RHEA:10596"/>
        <dbReference type="Rhea" id="RHEA-COMP:10136"/>
        <dbReference type="Rhea" id="RHEA-COMP:20101"/>
        <dbReference type="ChEBI" id="CHEBI:15378"/>
        <dbReference type="ChEBI" id="CHEBI:30616"/>
        <dbReference type="ChEBI" id="CHEBI:46858"/>
        <dbReference type="ChEBI" id="CHEBI:61978"/>
        <dbReference type="ChEBI" id="CHEBI:456216"/>
        <dbReference type="EC" id="2.7.10.2"/>
    </reaction>
</comment>
<dbReference type="GO" id="GO:0005886">
    <property type="term" value="C:plasma membrane"/>
    <property type="evidence" value="ECO:0007669"/>
    <property type="project" value="UniProtKB-ARBA"/>
</dbReference>
<reference evidence="10 11" key="2">
    <citation type="journal article" date="2008" name="Science">
        <title>Environmental genomics reveals a single-species ecosystem deep within Earth.</title>
        <authorList>
            <person name="Chivian D."/>
            <person name="Brodie E.L."/>
            <person name="Alm E.J."/>
            <person name="Culley D.E."/>
            <person name="Dehal P.S."/>
            <person name="Desantis T.Z."/>
            <person name="Gihring T.M."/>
            <person name="Lapidus A."/>
            <person name="Lin L.H."/>
            <person name="Lowry S.R."/>
            <person name="Moser D.P."/>
            <person name="Richardson P.M."/>
            <person name="Southam G."/>
            <person name="Wanger G."/>
            <person name="Pratt L.M."/>
            <person name="Andersen G.L."/>
            <person name="Hazen T.C."/>
            <person name="Brockman F.J."/>
            <person name="Arkin A.P."/>
            <person name="Onstott T.C."/>
        </authorList>
    </citation>
    <scope>NUCLEOTIDE SEQUENCE [LARGE SCALE GENOMIC DNA]</scope>
    <source>
        <strain evidence="10 11">MP104C</strain>
    </source>
</reference>
<dbReference type="RefSeq" id="WP_012302744.1">
    <property type="nucleotide sequence ID" value="NC_010424.1"/>
</dbReference>